<protein>
    <recommendedName>
        <fullName evidence="1">PIN domain-containing protein</fullName>
    </recommendedName>
</protein>
<dbReference type="PANTHER" id="PTHR42188">
    <property type="entry name" value="23S RRNA-SPECIFIC ENDONUCLEASE VAPC20"/>
    <property type="match status" value="1"/>
</dbReference>
<dbReference type="InterPro" id="IPR002716">
    <property type="entry name" value="PIN_dom"/>
</dbReference>
<name>A0A0F9MDW1_9ZZZZ</name>
<evidence type="ECO:0000259" key="1">
    <source>
        <dbReference type="Pfam" id="PF01850"/>
    </source>
</evidence>
<dbReference type="PANTHER" id="PTHR42188:SF1">
    <property type="entry name" value="23S RRNA-SPECIFIC ENDONUCLEASE VAPC20"/>
    <property type="match status" value="1"/>
</dbReference>
<sequence length="143" mass="16282">MRVVLADTSYFVAILHPRDGLHERALKVSEQMGQFKMVTTEMILSELLAYFGRKGQHLRYLAVSFVATLRENPNTEIVPQTSSQFREAFRLYRDRPDKAWSLTDCASIVLMKQRGFSEALTHDHHFVQAGFIALLVADAPPSE</sequence>
<dbReference type="Pfam" id="PF01850">
    <property type="entry name" value="PIN"/>
    <property type="match status" value="1"/>
</dbReference>
<dbReference type="GO" id="GO:0016075">
    <property type="term" value="P:rRNA catabolic process"/>
    <property type="evidence" value="ECO:0007669"/>
    <property type="project" value="TreeGrafter"/>
</dbReference>
<dbReference type="GO" id="GO:0004521">
    <property type="term" value="F:RNA endonuclease activity"/>
    <property type="evidence" value="ECO:0007669"/>
    <property type="project" value="InterPro"/>
</dbReference>
<dbReference type="Gene3D" id="3.40.50.1010">
    <property type="entry name" value="5'-nuclease"/>
    <property type="match status" value="1"/>
</dbReference>
<dbReference type="InterPro" id="IPR029060">
    <property type="entry name" value="PIN-like_dom_sf"/>
</dbReference>
<feature type="domain" description="PIN" evidence="1">
    <location>
        <begin position="5"/>
        <end position="131"/>
    </location>
</feature>
<organism evidence="2">
    <name type="scientific">marine sediment metagenome</name>
    <dbReference type="NCBI Taxonomy" id="412755"/>
    <lineage>
        <taxon>unclassified sequences</taxon>
        <taxon>metagenomes</taxon>
        <taxon>ecological metagenomes</taxon>
    </lineage>
</organism>
<comment type="caution">
    <text evidence="2">The sequence shown here is derived from an EMBL/GenBank/DDBJ whole genome shotgun (WGS) entry which is preliminary data.</text>
</comment>
<dbReference type="EMBL" id="LAZR01004791">
    <property type="protein sequence ID" value="KKN05545.1"/>
    <property type="molecule type" value="Genomic_DNA"/>
</dbReference>
<evidence type="ECO:0000313" key="2">
    <source>
        <dbReference type="EMBL" id="KKN05545.1"/>
    </source>
</evidence>
<reference evidence="2" key="1">
    <citation type="journal article" date="2015" name="Nature">
        <title>Complex archaea that bridge the gap between prokaryotes and eukaryotes.</title>
        <authorList>
            <person name="Spang A."/>
            <person name="Saw J.H."/>
            <person name="Jorgensen S.L."/>
            <person name="Zaremba-Niedzwiedzka K."/>
            <person name="Martijn J."/>
            <person name="Lind A.E."/>
            <person name="van Eijk R."/>
            <person name="Schleper C."/>
            <person name="Guy L."/>
            <person name="Ettema T.J."/>
        </authorList>
    </citation>
    <scope>NUCLEOTIDE SEQUENCE</scope>
</reference>
<proteinExistence type="predicted"/>
<gene>
    <name evidence="2" type="ORF">LCGC14_1086310</name>
</gene>
<dbReference type="AlphaFoldDB" id="A0A0F9MDW1"/>
<dbReference type="SUPFAM" id="SSF88723">
    <property type="entry name" value="PIN domain-like"/>
    <property type="match status" value="1"/>
</dbReference>
<dbReference type="InterPro" id="IPR039018">
    <property type="entry name" value="VapC20-like"/>
</dbReference>
<accession>A0A0F9MDW1</accession>